<dbReference type="RefSeq" id="WP_170394578.1">
    <property type="nucleotide sequence ID" value="NZ_AMWJ02000001.1"/>
</dbReference>
<dbReference type="EMBL" id="AMWJ02000001">
    <property type="protein sequence ID" value="NNJ15693.1"/>
    <property type="molecule type" value="Genomic_DNA"/>
</dbReference>
<gene>
    <name evidence="1" type="ORF">CSV86_010825</name>
</gene>
<accession>A0A7K4EDG4</accession>
<keyword evidence="2" id="KW-1185">Reference proteome</keyword>
<reference evidence="1 2" key="1">
    <citation type="journal article" date="2013" name="Genome Announc.">
        <title>Genome Sequence of Naphthalene-Degrading Soil Bacterium Pseudomonas putida CSV86.</title>
        <authorList>
            <person name="Phale P.S."/>
            <person name="Paliwal V."/>
            <person name="Raju S.C."/>
            <person name="Modak A."/>
            <person name="Purohit H.J."/>
        </authorList>
    </citation>
    <scope>NUCLEOTIDE SEQUENCE [LARGE SCALE GENOMIC DNA]</scope>
    <source>
        <strain evidence="1 2">CSV86</strain>
    </source>
</reference>
<proteinExistence type="predicted"/>
<dbReference type="AlphaFoldDB" id="A0A7K4EDG4"/>
<sequence length="378" mass="39278">MAAADLVQARQAAGKQACSARVIAAGMGQQAFGQWQGDLGPDGATEVRGLAAAFDQGGEQQVRFELVGTRQAVQVLQAEERLHGVAPAQLQIGRQRLPARSDVDSGDLQAGQQRDRTDLVLGILWQDPPHVPVVDLQHPRLVAAGQVEQRQVPPVVGVHEGVQAFPVPADLLQEGDAFLDPACGEHHVGQGVLGPGLVGLDRQGLARAGFGLFQQVALLVGEGQHGVALGNLRGRGDGLEGDAQQGRPVAAVEFDVLGQLGGEQVAGIGVEKLLAQAQDPVQVIVDPGVQQSQVERGPGVGRGDRSGALPVFPGQQRAFGRFAEHQQDPGQGVAQCRLRMAIGGGQDGFGARMVADETADEVVQSLASMLVVGVEGVA</sequence>
<comment type="caution">
    <text evidence="1">The sequence shown here is derived from an EMBL/GenBank/DDBJ whole genome shotgun (WGS) entry which is preliminary data.</text>
</comment>
<evidence type="ECO:0000313" key="1">
    <source>
        <dbReference type="EMBL" id="NNJ15693.1"/>
    </source>
</evidence>
<protein>
    <submittedName>
        <fullName evidence="1">Uncharacterized protein</fullName>
    </submittedName>
</protein>
<evidence type="ECO:0000313" key="2">
    <source>
        <dbReference type="Proteomes" id="UP000010448"/>
    </source>
</evidence>
<name>A0A7K4EDG4_9PSED</name>
<dbReference type="Proteomes" id="UP000010448">
    <property type="component" value="Unassembled WGS sequence"/>
</dbReference>
<organism evidence="1 2">
    <name type="scientific">Pseudomonas bharatica CSV86</name>
    <dbReference type="NCBI Taxonomy" id="1005395"/>
    <lineage>
        <taxon>Bacteria</taxon>
        <taxon>Pseudomonadati</taxon>
        <taxon>Pseudomonadota</taxon>
        <taxon>Gammaproteobacteria</taxon>
        <taxon>Pseudomonadales</taxon>
        <taxon>Pseudomonadaceae</taxon>
        <taxon>Pseudomonas</taxon>
        <taxon>Pseudomonas bharatica</taxon>
    </lineage>
</organism>